<dbReference type="InterPro" id="IPR003675">
    <property type="entry name" value="Rce1/LyrA-like_dom"/>
</dbReference>
<organism evidence="3 4">
    <name type="scientific">Cellulophaga geojensis KL-A</name>
    <dbReference type="NCBI Taxonomy" id="1328323"/>
    <lineage>
        <taxon>Bacteria</taxon>
        <taxon>Pseudomonadati</taxon>
        <taxon>Bacteroidota</taxon>
        <taxon>Flavobacteriia</taxon>
        <taxon>Flavobacteriales</taxon>
        <taxon>Flavobacteriaceae</taxon>
        <taxon>Cellulophaga</taxon>
    </lineage>
</organism>
<feature type="transmembrane region" description="Helical" evidence="1">
    <location>
        <begin position="32"/>
        <end position="50"/>
    </location>
</feature>
<evidence type="ECO:0000259" key="2">
    <source>
        <dbReference type="Pfam" id="PF02517"/>
    </source>
</evidence>
<gene>
    <name evidence="3" type="ORF">KLA_14815</name>
</gene>
<keyword evidence="1" id="KW-0812">Transmembrane</keyword>
<comment type="caution">
    <text evidence="3">The sequence shown here is derived from an EMBL/GenBank/DDBJ whole genome shotgun (WGS) entry which is preliminary data.</text>
</comment>
<protein>
    <submittedName>
        <fullName evidence="3">Abortive infection protein</fullName>
    </submittedName>
</protein>
<evidence type="ECO:0000313" key="4">
    <source>
        <dbReference type="Proteomes" id="UP000019275"/>
    </source>
</evidence>
<feature type="transmembrane region" description="Helical" evidence="1">
    <location>
        <begin position="106"/>
        <end position="123"/>
    </location>
</feature>
<keyword evidence="1" id="KW-1133">Transmembrane helix</keyword>
<feature type="domain" description="CAAX prenyl protease 2/Lysostaphin resistance protein A-like" evidence="2">
    <location>
        <begin position="73"/>
        <end position="169"/>
    </location>
</feature>
<reference evidence="3 4" key="1">
    <citation type="journal article" date="2014" name="Genome Announc.">
        <title>Draft Genome Sequence of the Carrageenan-Degrading Bacterium Cellulophaga sp. Strain KL-A, Isolated from Decaying Marine Algae.</title>
        <authorList>
            <person name="Shan D."/>
            <person name="Ying J."/>
            <person name="Li X."/>
            <person name="Gao Z."/>
            <person name="Wei G."/>
            <person name="Shao Z."/>
        </authorList>
    </citation>
    <scope>NUCLEOTIDE SEQUENCE [LARGE SCALE GENOMIC DNA]</scope>
    <source>
        <strain evidence="3 4">KL-A</strain>
    </source>
</reference>
<dbReference type="EMBL" id="ARZX01000023">
    <property type="protein sequence ID" value="EWH12410.1"/>
    <property type="molecule type" value="Genomic_DNA"/>
</dbReference>
<evidence type="ECO:0000256" key="1">
    <source>
        <dbReference type="SAM" id="Phobius"/>
    </source>
</evidence>
<keyword evidence="4" id="KW-1185">Reference proteome</keyword>
<evidence type="ECO:0000313" key="3">
    <source>
        <dbReference type="EMBL" id="EWH12410.1"/>
    </source>
</evidence>
<feature type="transmembrane region" description="Helical" evidence="1">
    <location>
        <begin position="129"/>
        <end position="149"/>
    </location>
</feature>
<feature type="transmembrane region" description="Helical" evidence="1">
    <location>
        <begin position="70"/>
        <end position="86"/>
    </location>
</feature>
<keyword evidence="1" id="KW-0472">Membrane</keyword>
<dbReference type="Proteomes" id="UP000019275">
    <property type="component" value="Unassembled WGS sequence"/>
</dbReference>
<feature type="transmembrane region" description="Helical" evidence="1">
    <location>
        <begin position="156"/>
        <end position="177"/>
    </location>
</feature>
<name>A0ABN0RKS9_9FLAO</name>
<proteinExistence type="predicted"/>
<dbReference type="RefSeq" id="WP_034646653.1">
    <property type="nucleotide sequence ID" value="NZ_ARZX01000023.1"/>
</dbReference>
<accession>A0ABN0RKS9</accession>
<dbReference type="Pfam" id="PF02517">
    <property type="entry name" value="Rce1-like"/>
    <property type="match status" value="1"/>
</dbReference>
<sequence length="185" mass="20849">MLKIVFAFLKNPTNTPDENTDFGYRFVTFIKLLFWGILIGIGIVVFNSIWETTGILGPNEHALSSAMDDYTTPMLFLLIVIVAPLFEELLFRGPLAFFKETKRFKIALYVSILLFGAVHISNFEITPMALVLSPFLVAPQLVLGTFAGFIRIKFGLIWSIALHACHNFILFLPLALIKLLELPIE</sequence>